<keyword evidence="3" id="KW-1185">Reference proteome</keyword>
<evidence type="ECO:0000313" key="1">
    <source>
        <dbReference type="EMBL" id="ELU03954.1"/>
    </source>
</evidence>
<evidence type="ECO:0000313" key="2">
    <source>
        <dbReference type="EnsemblMetazoa" id="CapteP81761"/>
    </source>
</evidence>
<name>R7UDC0_CAPTE</name>
<reference evidence="1 3" key="2">
    <citation type="journal article" date="2013" name="Nature">
        <title>Insights into bilaterian evolution from three spiralian genomes.</title>
        <authorList>
            <person name="Simakov O."/>
            <person name="Marletaz F."/>
            <person name="Cho S.J."/>
            <person name="Edsinger-Gonzales E."/>
            <person name="Havlak P."/>
            <person name="Hellsten U."/>
            <person name="Kuo D.H."/>
            <person name="Larsson T."/>
            <person name="Lv J."/>
            <person name="Arendt D."/>
            <person name="Savage R."/>
            <person name="Osoegawa K."/>
            <person name="de Jong P."/>
            <person name="Grimwood J."/>
            <person name="Chapman J.A."/>
            <person name="Shapiro H."/>
            <person name="Aerts A."/>
            <person name="Otillar R.P."/>
            <person name="Terry A.Y."/>
            <person name="Boore J.L."/>
            <person name="Grigoriev I.V."/>
            <person name="Lindberg D.R."/>
            <person name="Seaver E.C."/>
            <person name="Weisblat D.A."/>
            <person name="Putnam N.H."/>
            <person name="Rokhsar D.S."/>
        </authorList>
    </citation>
    <scope>NUCLEOTIDE SEQUENCE</scope>
    <source>
        <strain evidence="1 3">I ESC-2004</strain>
    </source>
</reference>
<dbReference type="EnsemblMetazoa" id="CapteT81761">
    <property type="protein sequence ID" value="CapteP81761"/>
    <property type="gene ID" value="CapteG81761"/>
</dbReference>
<dbReference type="EMBL" id="AMQN01045120">
    <property type="status" value="NOT_ANNOTATED_CDS"/>
    <property type="molecule type" value="Genomic_DNA"/>
</dbReference>
<reference evidence="2" key="3">
    <citation type="submission" date="2015-06" db="UniProtKB">
        <authorList>
            <consortium name="EnsemblMetazoa"/>
        </authorList>
    </citation>
    <scope>IDENTIFICATION</scope>
</reference>
<proteinExistence type="predicted"/>
<accession>R7UDC0</accession>
<feature type="non-terminal residue" evidence="1">
    <location>
        <position position="51"/>
    </location>
</feature>
<reference evidence="3" key="1">
    <citation type="submission" date="2012-12" db="EMBL/GenBank/DDBJ databases">
        <authorList>
            <person name="Hellsten U."/>
            <person name="Grimwood J."/>
            <person name="Chapman J.A."/>
            <person name="Shapiro H."/>
            <person name="Aerts A."/>
            <person name="Otillar R.P."/>
            <person name="Terry A.Y."/>
            <person name="Boore J.L."/>
            <person name="Simakov O."/>
            <person name="Marletaz F."/>
            <person name="Cho S.-J."/>
            <person name="Edsinger-Gonzales E."/>
            <person name="Havlak P."/>
            <person name="Kuo D.-H."/>
            <person name="Larsson T."/>
            <person name="Lv J."/>
            <person name="Arendt D."/>
            <person name="Savage R."/>
            <person name="Osoegawa K."/>
            <person name="de Jong P."/>
            <person name="Lindberg D.R."/>
            <person name="Seaver E.C."/>
            <person name="Weisblat D.A."/>
            <person name="Putnam N.H."/>
            <person name="Grigoriev I.V."/>
            <person name="Rokhsar D.S."/>
        </authorList>
    </citation>
    <scope>NUCLEOTIDE SEQUENCE</scope>
    <source>
        <strain evidence="3">I ESC-2004</strain>
    </source>
</reference>
<organism evidence="1">
    <name type="scientific">Capitella teleta</name>
    <name type="common">Polychaete worm</name>
    <dbReference type="NCBI Taxonomy" id="283909"/>
    <lineage>
        <taxon>Eukaryota</taxon>
        <taxon>Metazoa</taxon>
        <taxon>Spiralia</taxon>
        <taxon>Lophotrochozoa</taxon>
        <taxon>Annelida</taxon>
        <taxon>Polychaeta</taxon>
        <taxon>Sedentaria</taxon>
        <taxon>Scolecida</taxon>
        <taxon>Capitellidae</taxon>
        <taxon>Capitella</taxon>
    </lineage>
</organism>
<sequence>VAQRNTYKLCVLVYKAIHEQAPEYIKGTISQQFPTRTLRSQAAVLLEVPRI</sequence>
<dbReference type="Proteomes" id="UP000014760">
    <property type="component" value="Unassembled WGS sequence"/>
</dbReference>
<gene>
    <name evidence="1" type="ORF">CAPTEDRAFT_81761</name>
</gene>
<protein>
    <submittedName>
        <fullName evidence="1 2">Uncharacterized protein</fullName>
    </submittedName>
</protein>
<evidence type="ECO:0000313" key="3">
    <source>
        <dbReference type="Proteomes" id="UP000014760"/>
    </source>
</evidence>
<dbReference type="OrthoDB" id="419189at2759"/>
<dbReference type="HOGENOM" id="CLU_3130134_0_0_1"/>
<feature type="non-terminal residue" evidence="1">
    <location>
        <position position="1"/>
    </location>
</feature>
<dbReference type="AlphaFoldDB" id="R7UDC0"/>
<dbReference type="EMBL" id="KB302735">
    <property type="protein sequence ID" value="ELU03954.1"/>
    <property type="molecule type" value="Genomic_DNA"/>
</dbReference>